<sequence length="96" mass="11145">MKRENTRLGAPRKGYDPNRLLDTLLLRQNLKTDAELARILEINPSVISKIRNAKARISASLLLKIHEETDISIRELRNLMGDTKNKYFPFRQSKLN</sequence>
<evidence type="ECO:0000313" key="3">
    <source>
        <dbReference type="Proteomes" id="UP001156215"/>
    </source>
</evidence>
<dbReference type="SMART" id="SM00530">
    <property type="entry name" value="HTH_XRE"/>
    <property type="match status" value="1"/>
</dbReference>
<keyword evidence="3" id="KW-1185">Reference proteome</keyword>
<accession>A0A9E9LX12</accession>
<dbReference type="InterPro" id="IPR010982">
    <property type="entry name" value="Lambda_DNA-bd_dom_sf"/>
</dbReference>
<dbReference type="Proteomes" id="UP001156215">
    <property type="component" value="Chromosome"/>
</dbReference>
<reference evidence="2" key="1">
    <citation type="journal article" date="2022" name="Front. Microbiol.">
        <title>New perspectives on an old grouping: The genomic and phenotypic variability of Oxalobacter formigenes and the implications for calcium oxalate stone prevention.</title>
        <authorList>
            <person name="Chmiel J.A."/>
            <person name="Carr C."/>
            <person name="Stuivenberg G.A."/>
            <person name="Venema R."/>
            <person name="Chanyi R.M."/>
            <person name="Al K.F."/>
            <person name="Giguere D."/>
            <person name="Say H."/>
            <person name="Akouris P.P."/>
            <person name="Dominguez Romero S.A."/>
            <person name="Kwong A."/>
            <person name="Tai V."/>
            <person name="Koval S.F."/>
            <person name="Razvi H."/>
            <person name="Bjazevic J."/>
            <person name="Burton J.P."/>
        </authorList>
    </citation>
    <scope>NUCLEOTIDE SEQUENCE</scope>
    <source>
        <strain evidence="2">WoOx3</strain>
    </source>
</reference>
<proteinExistence type="predicted"/>
<dbReference type="Pfam" id="PF01381">
    <property type="entry name" value="HTH_3"/>
    <property type="match status" value="1"/>
</dbReference>
<dbReference type="EMBL" id="CP098242">
    <property type="protein sequence ID" value="WAW09009.1"/>
    <property type="molecule type" value="Genomic_DNA"/>
</dbReference>
<evidence type="ECO:0000259" key="1">
    <source>
        <dbReference type="PROSITE" id="PS50943"/>
    </source>
</evidence>
<evidence type="ECO:0000313" key="2">
    <source>
        <dbReference type="EMBL" id="WAW09009.1"/>
    </source>
</evidence>
<dbReference type="GO" id="GO:0003677">
    <property type="term" value="F:DNA binding"/>
    <property type="evidence" value="ECO:0007669"/>
    <property type="project" value="InterPro"/>
</dbReference>
<protein>
    <submittedName>
        <fullName evidence="2">Helix-turn-helix transcriptional regulator</fullName>
    </submittedName>
</protein>
<organism evidence="2 3">
    <name type="scientific">Oxalobacter vibrioformis</name>
    <dbReference type="NCBI Taxonomy" id="933080"/>
    <lineage>
        <taxon>Bacteria</taxon>
        <taxon>Pseudomonadati</taxon>
        <taxon>Pseudomonadota</taxon>
        <taxon>Betaproteobacteria</taxon>
        <taxon>Burkholderiales</taxon>
        <taxon>Oxalobacteraceae</taxon>
        <taxon>Oxalobacter</taxon>
    </lineage>
</organism>
<dbReference type="Gene3D" id="1.10.260.40">
    <property type="entry name" value="lambda repressor-like DNA-binding domains"/>
    <property type="match status" value="1"/>
</dbReference>
<gene>
    <name evidence="2" type="ORF">NB640_06850</name>
</gene>
<feature type="domain" description="HTH cro/C1-type" evidence="1">
    <location>
        <begin position="34"/>
        <end position="76"/>
    </location>
</feature>
<dbReference type="AlphaFoldDB" id="A0A9E9LX12"/>
<dbReference type="SUPFAM" id="SSF47413">
    <property type="entry name" value="lambda repressor-like DNA-binding domains"/>
    <property type="match status" value="1"/>
</dbReference>
<name>A0A9E9LX12_9BURK</name>
<dbReference type="PROSITE" id="PS50943">
    <property type="entry name" value="HTH_CROC1"/>
    <property type="match status" value="1"/>
</dbReference>
<dbReference type="CDD" id="cd00093">
    <property type="entry name" value="HTH_XRE"/>
    <property type="match status" value="1"/>
</dbReference>
<dbReference type="InterPro" id="IPR001387">
    <property type="entry name" value="Cro/C1-type_HTH"/>
</dbReference>
<dbReference type="KEGG" id="ovb:NB640_06850"/>
<dbReference type="RefSeq" id="WP_269308002.1">
    <property type="nucleotide sequence ID" value="NZ_CP098242.1"/>
</dbReference>